<comment type="similarity">
    <text evidence="6">Belongs to the peptidase M3 family.</text>
</comment>
<evidence type="ECO:0000256" key="1">
    <source>
        <dbReference type="ARBA" id="ARBA00022670"/>
    </source>
</evidence>
<dbReference type="Gene3D" id="1.20.140.70">
    <property type="entry name" value="Oligopeptidase f, N-terminal domain"/>
    <property type="match status" value="1"/>
</dbReference>
<evidence type="ECO:0000256" key="5">
    <source>
        <dbReference type="ARBA" id="ARBA00023049"/>
    </source>
</evidence>
<name>A0A1W1YIN8_9LACT</name>
<reference evidence="11" key="1">
    <citation type="submission" date="2017-04" db="EMBL/GenBank/DDBJ databases">
        <authorList>
            <person name="Varghese N."/>
            <person name="Submissions S."/>
        </authorList>
    </citation>
    <scope>NUCLEOTIDE SEQUENCE [LARGE SCALE GENOMIC DNA]</scope>
    <source>
        <strain evidence="11">DSM 21500</strain>
    </source>
</reference>
<keyword evidence="2 6" id="KW-0479">Metal-binding</keyword>
<feature type="coiled-coil region" evidence="7">
    <location>
        <begin position="19"/>
        <end position="46"/>
    </location>
</feature>
<evidence type="ECO:0000256" key="4">
    <source>
        <dbReference type="ARBA" id="ARBA00022833"/>
    </source>
</evidence>
<accession>A0A1W1YIN8</accession>
<dbReference type="SUPFAM" id="SSF55486">
    <property type="entry name" value="Metalloproteases ('zincins'), catalytic domain"/>
    <property type="match status" value="1"/>
</dbReference>
<feature type="domain" description="Peptidase M3A/M3B catalytic" evidence="8">
    <location>
        <begin position="202"/>
        <end position="581"/>
    </location>
</feature>
<dbReference type="GO" id="GO:0046872">
    <property type="term" value="F:metal ion binding"/>
    <property type="evidence" value="ECO:0007669"/>
    <property type="project" value="UniProtKB-UniRule"/>
</dbReference>
<dbReference type="InterPro" id="IPR001333">
    <property type="entry name" value="Peptidase_M32_Taq"/>
</dbReference>
<dbReference type="Proteomes" id="UP000243884">
    <property type="component" value="Unassembled WGS sequence"/>
</dbReference>
<dbReference type="Pfam" id="PF01432">
    <property type="entry name" value="Peptidase_M3"/>
    <property type="match status" value="1"/>
</dbReference>
<dbReference type="InterPro" id="IPR013647">
    <property type="entry name" value="OligopepF_N_dom"/>
</dbReference>
<keyword evidence="11" id="KW-1185">Reference proteome</keyword>
<evidence type="ECO:0000256" key="2">
    <source>
        <dbReference type="ARBA" id="ARBA00022723"/>
    </source>
</evidence>
<evidence type="ECO:0000259" key="9">
    <source>
        <dbReference type="Pfam" id="PF08439"/>
    </source>
</evidence>
<dbReference type="InterPro" id="IPR001567">
    <property type="entry name" value="Pept_M3A_M3B_dom"/>
</dbReference>
<evidence type="ECO:0000259" key="8">
    <source>
        <dbReference type="Pfam" id="PF01432"/>
    </source>
</evidence>
<dbReference type="CDD" id="cd09607">
    <property type="entry name" value="M3B_PepF"/>
    <property type="match status" value="1"/>
</dbReference>
<dbReference type="EMBL" id="FWXK01000003">
    <property type="protein sequence ID" value="SMC36029.1"/>
    <property type="molecule type" value="Genomic_DNA"/>
</dbReference>
<dbReference type="RefSeq" id="WP_084098595.1">
    <property type="nucleotide sequence ID" value="NZ_FWXK01000003.1"/>
</dbReference>
<evidence type="ECO:0000313" key="11">
    <source>
        <dbReference type="Proteomes" id="UP000243884"/>
    </source>
</evidence>
<evidence type="ECO:0000256" key="7">
    <source>
        <dbReference type="SAM" id="Coils"/>
    </source>
</evidence>
<dbReference type="GO" id="GO:0004222">
    <property type="term" value="F:metalloendopeptidase activity"/>
    <property type="evidence" value="ECO:0007669"/>
    <property type="project" value="InterPro"/>
</dbReference>
<keyword evidence="7" id="KW-0175">Coiled coil</keyword>
<protein>
    <submittedName>
        <fullName evidence="10">Oligoendopeptidase, pepF/M3 family</fullName>
    </submittedName>
</protein>
<gene>
    <name evidence="10" type="ORF">SAMN04487984_0709</name>
</gene>
<evidence type="ECO:0000313" key="10">
    <source>
        <dbReference type="EMBL" id="SMC36029.1"/>
    </source>
</evidence>
<dbReference type="InterPro" id="IPR042088">
    <property type="entry name" value="OligoPept_F_C"/>
</dbReference>
<evidence type="ECO:0000256" key="3">
    <source>
        <dbReference type="ARBA" id="ARBA00022801"/>
    </source>
</evidence>
<dbReference type="NCBIfam" id="TIGR02290">
    <property type="entry name" value="M3_fam_3"/>
    <property type="match status" value="1"/>
</dbReference>
<dbReference type="OrthoDB" id="9769691at2"/>
<dbReference type="InterPro" id="IPR011977">
    <property type="entry name" value="Pept_M3B_clade3"/>
</dbReference>
<keyword evidence="5 6" id="KW-0482">Metalloprotease</keyword>
<comment type="cofactor">
    <cofactor evidence="6">
        <name>Zn(2+)</name>
        <dbReference type="ChEBI" id="CHEBI:29105"/>
    </cofactor>
    <text evidence="6">Binds 1 zinc ion.</text>
</comment>
<sequence length="605" mass="69162">MVIKETWNLDDLYPGGLQGEAYKAHLNALIEERDELMQKMANFDLESLNESEPFVQLLKEIAHFAAGHLHAATYAQMVGDADMRDETATEMVHYLEMIEQPFQAAYKQFIKKYTSVTDEQWQMLLKDDYLDDIRFVLNEERAAAKRLLSDESEALLAQLSSDGLNGWSSIYDTTSASLTIKVELSDGKHEFSVGQAMNRMYGDPNPENRRKIFVAWEDAFTEAGPIFADILNHLAGYRRTTQKNHGYTHYLDEPLECNRMQKATLEAMWQAVDASKDIFIDFLKRKQQLLGMEQLNWQDVDAPLTFTDTEPVAYNYQEACDFVVEQFGTFGPKLQAFAKHALENRWVEAENRSGKRPGGYCTDLPLVNESRIFMTFTGSASDASTLAHELGHAFHTDVLKDAPYWNRNYAMNVAETASTLAETIVANANLAKADTAKQRLQLLNVKLENATAMFLNIRARFLFESKFYEAREAGFVSESRLNQMMEDAQKEAYGDALDVKHSHFWASKLHFFADDVPFYNFPYTFGYLFSLGLYAEFLKDTDGFEERYIALLKDTGKMTVEDLAKKHLNVDLTQIEFWQQGVELAAEDAKRFIAESEPFINESMD</sequence>
<organism evidence="10 11">
    <name type="scientific">Aerococcus suis</name>
    <dbReference type="NCBI Taxonomy" id="371602"/>
    <lineage>
        <taxon>Bacteria</taxon>
        <taxon>Bacillati</taxon>
        <taxon>Bacillota</taxon>
        <taxon>Bacilli</taxon>
        <taxon>Lactobacillales</taxon>
        <taxon>Aerococcaceae</taxon>
        <taxon>Aerococcus</taxon>
    </lineage>
</organism>
<evidence type="ECO:0000256" key="6">
    <source>
        <dbReference type="RuleBase" id="RU003435"/>
    </source>
</evidence>
<keyword evidence="3 6" id="KW-0378">Hydrolase</keyword>
<dbReference type="AlphaFoldDB" id="A0A1W1YIN8"/>
<dbReference type="GO" id="GO:0006508">
    <property type="term" value="P:proteolysis"/>
    <property type="evidence" value="ECO:0007669"/>
    <property type="project" value="UniProtKB-KW"/>
</dbReference>
<dbReference type="PANTHER" id="PTHR34217">
    <property type="entry name" value="METAL-DEPENDENT CARBOXYPEPTIDASE"/>
    <property type="match status" value="1"/>
</dbReference>
<dbReference type="InterPro" id="IPR034006">
    <property type="entry name" value="M3B_PepF_2"/>
</dbReference>
<dbReference type="STRING" id="371602.SAMN04487984_0709"/>
<dbReference type="PANTHER" id="PTHR34217:SF1">
    <property type="entry name" value="CARBOXYPEPTIDASE 1"/>
    <property type="match status" value="1"/>
</dbReference>
<proteinExistence type="inferred from homology"/>
<dbReference type="Pfam" id="PF08439">
    <property type="entry name" value="Peptidase_M3_N"/>
    <property type="match status" value="1"/>
</dbReference>
<feature type="domain" description="Oligopeptidase F N-terminal" evidence="9">
    <location>
        <begin position="115"/>
        <end position="179"/>
    </location>
</feature>
<dbReference type="Gene3D" id="1.10.1370.20">
    <property type="entry name" value="Oligoendopeptidase f, C-terminal domain"/>
    <property type="match status" value="1"/>
</dbReference>
<keyword evidence="1 6" id="KW-0645">Protease</keyword>
<dbReference type="GO" id="GO:0004181">
    <property type="term" value="F:metallocarboxypeptidase activity"/>
    <property type="evidence" value="ECO:0007669"/>
    <property type="project" value="InterPro"/>
</dbReference>
<keyword evidence="4 6" id="KW-0862">Zinc</keyword>